<evidence type="ECO:0000313" key="3">
    <source>
        <dbReference type="Proteomes" id="UP001341281"/>
    </source>
</evidence>
<dbReference type="Pfam" id="PF17921">
    <property type="entry name" value="Integrase_H2C2"/>
    <property type="match status" value="1"/>
</dbReference>
<dbReference type="Gene3D" id="3.30.420.10">
    <property type="entry name" value="Ribonuclease H-like superfamily/Ribonuclease H"/>
    <property type="match status" value="1"/>
</dbReference>
<dbReference type="GO" id="GO:0015074">
    <property type="term" value="P:DNA integration"/>
    <property type="evidence" value="ECO:0007669"/>
    <property type="project" value="InterPro"/>
</dbReference>
<dbReference type="InterPro" id="IPR036397">
    <property type="entry name" value="RNaseH_sf"/>
</dbReference>
<dbReference type="InterPro" id="IPR041588">
    <property type="entry name" value="Integrase_H2C2"/>
</dbReference>
<reference evidence="2 3" key="1">
    <citation type="submission" date="2024-02" db="EMBL/GenBank/DDBJ databases">
        <title>High-quality chromosome-scale genome assembly of Pensacola bahiagrass (Paspalum notatum Flugge var. saurae).</title>
        <authorList>
            <person name="Vega J.M."/>
            <person name="Podio M."/>
            <person name="Orjuela J."/>
            <person name="Siena L.A."/>
            <person name="Pessino S.C."/>
            <person name="Combes M.C."/>
            <person name="Mariac C."/>
            <person name="Albertini E."/>
            <person name="Pupilli F."/>
            <person name="Ortiz J.P.A."/>
            <person name="Leblanc O."/>
        </authorList>
    </citation>
    <scope>NUCLEOTIDE SEQUENCE [LARGE SCALE GENOMIC DNA]</scope>
    <source>
        <strain evidence="2">R1</strain>
        <tissue evidence="2">Leaf</tissue>
    </source>
</reference>
<dbReference type="InterPro" id="IPR001584">
    <property type="entry name" value="Integrase_cat-core"/>
</dbReference>
<dbReference type="EMBL" id="CP144745">
    <property type="protein sequence ID" value="WVZ51134.1"/>
    <property type="molecule type" value="Genomic_DNA"/>
</dbReference>
<sequence>MHSTPIGGHSGINTTYHRVKKLFPRKGMKSHVESFVKQCSVCQQAKHSLAHPAGLLRPLPIPLATWQDISMDFIEGLPKSDGFNAILVVVDRFTKLHGRPKSIVSDRDPVFVSHFWQELFHLYDVKLNLSTAYHPQTDGQTKRVNQSLEMYLRCSMHDSPHQWKK</sequence>
<dbReference type="Gene3D" id="1.10.340.70">
    <property type="match status" value="1"/>
</dbReference>
<keyword evidence="3" id="KW-1185">Reference proteome</keyword>
<accession>A0AAQ3PH01</accession>
<organism evidence="2 3">
    <name type="scientific">Paspalum notatum var. saurae</name>
    <dbReference type="NCBI Taxonomy" id="547442"/>
    <lineage>
        <taxon>Eukaryota</taxon>
        <taxon>Viridiplantae</taxon>
        <taxon>Streptophyta</taxon>
        <taxon>Embryophyta</taxon>
        <taxon>Tracheophyta</taxon>
        <taxon>Spermatophyta</taxon>
        <taxon>Magnoliopsida</taxon>
        <taxon>Liliopsida</taxon>
        <taxon>Poales</taxon>
        <taxon>Poaceae</taxon>
        <taxon>PACMAD clade</taxon>
        <taxon>Panicoideae</taxon>
        <taxon>Andropogonodae</taxon>
        <taxon>Paspaleae</taxon>
        <taxon>Paspalinae</taxon>
        <taxon>Paspalum</taxon>
    </lineage>
</organism>
<gene>
    <name evidence="2" type="ORF">U9M48_002308</name>
</gene>
<feature type="domain" description="Integrase catalytic" evidence="1">
    <location>
        <begin position="77"/>
        <end position="165"/>
    </location>
</feature>
<dbReference type="GO" id="GO:0003676">
    <property type="term" value="F:nucleic acid binding"/>
    <property type="evidence" value="ECO:0007669"/>
    <property type="project" value="InterPro"/>
</dbReference>
<dbReference type="PROSITE" id="PS50994">
    <property type="entry name" value="INTEGRASE"/>
    <property type="match status" value="1"/>
</dbReference>
<dbReference type="Proteomes" id="UP001341281">
    <property type="component" value="Chromosome 01"/>
</dbReference>
<dbReference type="PANTHER" id="PTHR35046:SF18">
    <property type="entry name" value="RNA-DIRECTED DNA POLYMERASE"/>
    <property type="match status" value="1"/>
</dbReference>
<evidence type="ECO:0000313" key="2">
    <source>
        <dbReference type="EMBL" id="WVZ51134.1"/>
    </source>
</evidence>
<protein>
    <recommendedName>
        <fullName evidence="1">Integrase catalytic domain-containing protein</fullName>
    </recommendedName>
</protein>
<name>A0AAQ3PH01_PASNO</name>
<dbReference type="AlphaFoldDB" id="A0AAQ3PH01"/>
<proteinExistence type="predicted"/>
<dbReference type="InterPro" id="IPR012337">
    <property type="entry name" value="RNaseH-like_sf"/>
</dbReference>
<dbReference type="SUPFAM" id="SSF53098">
    <property type="entry name" value="Ribonuclease H-like"/>
    <property type="match status" value="1"/>
</dbReference>
<evidence type="ECO:0000259" key="1">
    <source>
        <dbReference type="PROSITE" id="PS50994"/>
    </source>
</evidence>
<dbReference type="PANTHER" id="PTHR35046">
    <property type="entry name" value="ZINC KNUCKLE (CCHC-TYPE) FAMILY PROTEIN"/>
    <property type="match status" value="1"/>
</dbReference>